<evidence type="ECO:0000313" key="4">
    <source>
        <dbReference type="Proteomes" id="UP000249633"/>
    </source>
</evidence>
<feature type="signal peptide" evidence="2">
    <location>
        <begin position="1"/>
        <end position="20"/>
    </location>
</feature>
<proteinExistence type="predicted"/>
<dbReference type="EMBL" id="QFOD01000041">
    <property type="protein sequence ID" value="PZP26951.1"/>
    <property type="molecule type" value="Genomic_DNA"/>
</dbReference>
<keyword evidence="2" id="KW-0732">Signal</keyword>
<sequence>MNMKLPLAVIALIASGHSLAQGLSRQEVIAELQRARASGELARNHSENPDFHRLPHTGTSTVSRAEVLAQLAHARASGELARSQRESYEPPAPTGRPLSRAEVLAELHRARANGELAVLHSNRNDAGTFASPADKS</sequence>
<evidence type="ECO:0008006" key="5">
    <source>
        <dbReference type="Google" id="ProtNLM"/>
    </source>
</evidence>
<dbReference type="Proteomes" id="UP000249633">
    <property type="component" value="Unassembled WGS sequence"/>
</dbReference>
<comment type="caution">
    <text evidence="3">The sequence shown here is derived from an EMBL/GenBank/DDBJ whole genome shotgun (WGS) entry which is preliminary data.</text>
</comment>
<accession>A0A2W5D569</accession>
<organism evidence="3 4">
    <name type="scientific">Roseateles depolymerans</name>
    <dbReference type="NCBI Taxonomy" id="76731"/>
    <lineage>
        <taxon>Bacteria</taxon>
        <taxon>Pseudomonadati</taxon>
        <taxon>Pseudomonadota</taxon>
        <taxon>Betaproteobacteria</taxon>
        <taxon>Burkholderiales</taxon>
        <taxon>Sphaerotilaceae</taxon>
        <taxon>Roseateles</taxon>
    </lineage>
</organism>
<dbReference type="AlphaFoldDB" id="A0A2W5D569"/>
<protein>
    <recommendedName>
        <fullName evidence="5">DUF4148 domain-containing protein</fullName>
    </recommendedName>
</protein>
<evidence type="ECO:0000313" key="3">
    <source>
        <dbReference type="EMBL" id="PZP26951.1"/>
    </source>
</evidence>
<feature type="region of interest" description="Disordered" evidence="1">
    <location>
        <begin position="75"/>
        <end position="100"/>
    </location>
</feature>
<name>A0A2W5D569_9BURK</name>
<gene>
    <name evidence="3" type="ORF">DI603_23145</name>
</gene>
<reference evidence="3 4" key="1">
    <citation type="submission" date="2017-08" db="EMBL/GenBank/DDBJ databases">
        <title>Infants hospitalized years apart are colonized by the same room-sourced microbial strains.</title>
        <authorList>
            <person name="Brooks B."/>
            <person name="Olm M.R."/>
            <person name="Firek B.A."/>
            <person name="Baker R."/>
            <person name="Thomas B.C."/>
            <person name="Morowitz M.J."/>
            <person name="Banfield J.F."/>
        </authorList>
    </citation>
    <scope>NUCLEOTIDE SEQUENCE [LARGE SCALE GENOMIC DNA]</scope>
    <source>
        <strain evidence="3">S2_012_000_R2_81</strain>
    </source>
</reference>
<evidence type="ECO:0000256" key="2">
    <source>
        <dbReference type="SAM" id="SignalP"/>
    </source>
</evidence>
<evidence type="ECO:0000256" key="1">
    <source>
        <dbReference type="SAM" id="MobiDB-lite"/>
    </source>
</evidence>
<feature type="chain" id="PRO_5016001537" description="DUF4148 domain-containing protein" evidence="2">
    <location>
        <begin position="21"/>
        <end position="136"/>
    </location>
</feature>